<feature type="chain" id="PRO_5042906198" evidence="4">
    <location>
        <begin position="24"/>
        <end position="354"/>
    </location>
</feature>
<dbReference type="GO" id="GO:0005886">
    <property type="term" value="C:plasma membrane"/>
    <property type="evidence" value="ECO:0007669"/>
    <property type="project" value="TreeGrafter"/>
</dbReference>
<dbReference type="PANTHER" id="PTHR24369:SF210">
    <property type="entry name" value="CHAOPTIN-RELATED"/>
    <property type="match status" value="1"/>
</dbReference>
<keyword evidence="6" id="KW-1185">Reference proteome</keyword>
<reference evidence="5 6" key="1">
    <citation type="journal article" date="2024" name="Insects">
        <title>An Improved Chromosome-Level Genome Assembly of the Firefly Pyrocoelia pectoralis.</title>
        <authorList>
            <person name="Fu X."/>
            <person name="Meyer-Rochow V.B."/>
            <person name="Ballantyne L."/>
            <person name="Zhu X."/>
        </authorList>
    </citation>
    <scope>NUCLEOTIDE SEQUENCE [LARGE SCALE GENOMIC DNA]</scope>
    <source>
        <strain evidence="5">XCY_ONT2</strain>
    </source>
</reference>
<keyword evidence="1" id="KW-0433">Leucine-rich repeat</keyword>
<dbReference type="Gene3D" id="3.80.10.10">
    <property type="entry name" value="Ribonuclease Inhibitor"/>
    <property type="match status" value="2"/>
</dbReference>
<dbReference type="Proteomes" id="UP001329430">
    <property type="component" value="Chromosome 7"/>
</dbReference>
<dbReference type="Pfam" id="PF13306">
    <property type="entry name" value="LRR_5"/>
    <property type="match status" value="1"/>
</dbReference>
<keyword evidence="2 4" id="KW-0732">Signal</keyword>
<accession>A0AAN7ZES6</accession>
<dbReference type="InterPro" id="IPR032675">
    <property type="entry name" value="LRR_dom_sf"/>
</dbReference>
<dbReference type="EMBL" id="JAVRBK010000007">
    <property type="protein sequence ID" value="KAK5640772.1"/>
    <property type="molecule type" value="Genomic_DNA"/>
</dbReference>
<feature type="signal peptide" evidence="4">
    <location>
        <begin position="1"/>
        <end position="23"/>
    </location>
</feature>
<dbReference type="InterPro" id="IPR003591">
    <property type="entry name" value="Leu-rich_rpt_typical-subtyp"/>
</dbReference>
<evidence type="ECO:0000256" key="1">
    <source>
        <dbReference type="ARBA" id="ARBA00022614"/>
    </source>
</evidence>
<name>A0AAN7ZES6_9COLE</name>
<protein>
    <submittedName>
        <fullName evidence="5">Uncharacterized protein</fullName>
    </submittedName>
</protein>
<evidence type="ECO:0000313" key="6">
    <source>
        <dbReference type="Proteomes" id="UP001329430"/>
    </source>
</evidence>
<dbReference type="InterPro" id="IPR026906">
    <property type="entry name" value="LRR_5"/>
</dbReference>
<evidence type="ECO:0000256" key="4">
    <source>
        <dbReference type="SAM" id="SignalP"/>
    </source>
</evidence>
<evidence type="ECO:0000256" key="2">
    <source>
        <dbReference type="ARBA" id="ARBA00022729"/>
    </source>
</evidence>
<gene>
    <name evidence="5" type="ORF">RI129_009319</name>
</gene>
<proteinExistence type="predicted"/>
<dbReference type="InterPro" id="IPR001611">
    <property type="entry name" value="Leu-rich_rpt"/>
</dbReference>
<comment type="caution">
    <text evidence="5">The sequence shown here is derived from an EMBL/GenBank/DDBJ whole genome shotgun (WGS) entry which is preliminary data.</text>
</comment>
<sequence length="354" mass="40795">MKMSSYQFIVVSLVVLIAQCVSAKYVCSEVTFKNTLVTIIESDRTHRKTVTGCISDETLLLKNLKTILVQGQQIPTLYKGAVSNIPHFFGLKIENNSIATVKRWAFLNLGAHSISLNNNGIEWLNEGSFENLPSLETIDLEYNEIRVLPKDAFVNLHNLSMVSFGHNYLEAFDQNWFNDTPNLEYIFLHNNQLKSISKDAFSKFGNLKAATFENNWIEYVDRDAFRGVSKLGELYLGNNRIRHLDLDWSDVHSLRFMGVDDNQLTYIPLSTLKPFEDSLQHFWIHANPWQCSCFDQIGEWATVHNVKLWWRCKKIDLFCYVPQKNSAVCQNRTDTELDSNFLQYSVHDCAKVTT</sequence>
<dbReference type="SUPFAM" id="SSF52058">
    <property type="entry name" value="L domain-like"/>
    <property type="match status" value="1"/>
</dbReference>
<evidence type="ECO:0000256" key="3">
    <source>
        <dbReference type="ARBA" id="ARBA00022737"/>
    </source>
</evidence>
<dbReference type="PROSITE" id="PS51450">
    <property type="entry name" value="LRR"/>
    <property type="match status" value="1"/>
</dbReference>
<dbReference type="SMART" id="SM00369">
    <property type="entry name" value="LRR_TYP"/>
    <property type="match status" value="7"/>
</dbReference>
<organism evidence="5 6">
    <name type="scientific">Pyrocoelia pectoralis</name>
    <dbReference type="NCBI Taxonomy" id="417401"/>
    <lineage>
        <taxon>Eukaryota</taxon>
        <taxon>Metazoa</taxon>
        <taxon>Ecdysozoa</taxon>
        <taxon>Arthropoda</taxon>
        <taxon>Hexapoda</taxon>
        <taxon>Insecta</taxon>
        <taxon>Pterygota</taxon>
        <taxon>Neoptera</taxon>
        <taxon>Endopterygota</taxon>
        <taxon>Coleoptera</taxon>
        <taxon>Polyphaga</taxon>
        <taxon>Elateriformia</taxon>
        <taxon>Elateroidea</taxon>
        <taxon>Lampyridae</taxon>
        <taxon>Lampyrinae</taxon>
        <taxon>Pyrocoelia</taxon>
    </lineage>
</organism>
<evidence type="ECO:0000313" key="5">
    <source>
        <dbReference type="EMBL" id="KAK5640772.1"/>
    </source>
</evidence>
<dbReference type="PANTHER" id="PTHR24369">
    <property type="entry name" value="ANTIGEN BSP, PUTATIVE-RELATED"/>
    <property type="match status" value="1"/>
</dbReference>
<keyword evidence="3" id="KW-0677">Repeat</keyword>
<dbReference type="AlphaFoldDB" id="A0AAN7ZES6"/>
<dbReference type="InterPro" id="IPR050541">
    <property type="entry name" value="LRR_TM_domain-containing"/>
</dbReference>